<dbReference type="KEGG" id="nfn:NFRAN_2258"/>
<comment type="similarity">
    <text evidence="1">Belongs to the universal stress protein A family.</text>
</comment>
<dbReference type="Proteomes" id="UP000294299">
    <property type="component" value="Chromosome NFRAN"/>
</dbReference>
<proteinExistence type="inferred from homology"/>
<dbReference type="EMBL" id="LR216287">
    <property type="protein sequence ID" value="VFJ14580.1"/>
    <property type="molecule type" value="Genomic_DNA"/>
</dbReference>
<reference evidence="3 4" key="1">
    <citation type="submission" date="2019-02" db="EMBL/GenBank/DDBJ databases">
        <authorList>
            <person name="Lehtovirta-Morley E L."/>
        </authorList>
    </citation>
    <scope>NUCLEOTIDE SEQUENCE [LARGE SCALE GENOMIC DNA]</scope>
    <source>
        <strain evidence="3">NFRAN1</strain>
    </source>
</reference>
<evidence type="ECO:0000259" key="2">
    <source>
        <dbReference type="Pfam" id="PF00582"/>
    </source>
</evidence>
<dbReference type="AlphaFoldDB" id="A0A484IBW9"/>
<dbReference type="RefSeq" id="WP_134484746.1">
    <property type="nucleotide sequence ID" value="NZ_LR216287.1"/>
</dbReference>
<evidence type="ECO:0000313" key="4">
    <source>
        <dbReference type="Proteomes" id="UP000294299"/>
    </source>
</evidence>
<dbReference type="SUPFAM" id="SSF52402">
    <property type="entry name" value="Adenine nucleotide alpha hydrolases-like"/>
    <property type="match status" value="1"/>
</dbReference>
<dbReference type="OrthoDB" id="105697at2157"/>
<name>A0A484IBW9_9ARCH</name>
<dbReference type="InterPro" id="IPR006016">
    <property type="entry name" value="UspA"/>
</dbReference>
<dbReference type="InterPro" id="IPR006015">
    <property type="entry name" value="Universal_stress_UspA"/>
</dbReference>
<evidence type="ECO:0000313" key="3">
    <source>
        <dbReference type="EMBL" id="VFJ14580.1"/>
    </source>
</evidence>
<dbReference type="Gene3D" id="3.40.50.620">
    <property type="entry name" value="HUPs"/>
    <property type="match status" value="1"/>
</dbReference>
<feature type="domain" description="UspA" evidence="2">
    <location>
        <begin position="9"/>
        <end position="158"/>
    </location>
</feature>
<organism evidence="3 4">
    <name type="scientific">Candidatus Nitrosocosmicus franklandianus</name>
    <dbReference type="NCBI Taxonomy" id="1798806"/>
    <lineage>
        <taxon>Archaea</taxon>
        <taxon>Nitrososphaerota</taxon>
        <taxon>Nitrososphaeria</taxon>
        <taxon>Nitrososphaerales</taxon>
        <taxon>Nitrososphaeraceae</taxon>
        <taxon>Candidatus Nitrosocosmicus</taxon>
    </lineage>
</organism>
<keyword evidence="4" id="KW-1185">Reference proteome</keyword>
<gene>
    <name evidence="3" type="primary">nhaX</name>
    <name evidence="3" type="ORF">NFRAN_2258</name>
</gene>
<protein>
    <submittedName>
        <fullName evidence="3">Stress response protein NhaX</fullName>
    </submittedName>
</protein>
<dbReference type="PANTHER" id="PTHR46268:SF6">
    <property type="entry name" value="UNIVERSAL STRESS PROTEIN UP12"/>
    <property type="match status" value="1"/>
</dbReference>
<dbReference type="InterPro" id="IPR014729">
    <property type="entry name" value="Rossmann-like_a/b/a_fold"/>
</dbReference>
<accession>A0A484IBW9</accession>
<sequence>MNNTNHKRFTKILVPIDGSANSMKAIEYGIDIAQAYVCEVVALHVLYSQSGFAFHSETVTGTVTTSSLEDLNTEAKQEAEKWFGEVHKLGEKSNIKVKTEVVLTVISIVEAILSYAEKERIDLIVVGSKGRSGWKKLIQGSVASGILTYAHCPVLIVK</sequence>
<dbReference type="CDD" id="cd00293">
    <property type="entry name" value="USP-like"/>
    <property type="match status" value="1"/>
</dbReference>
<evidence type="ECO:0000256" key="1">
    <source>
        <dbReference type="ARBA" id="ARBA00008791"/>
    </source>
</evidence>
<dbReference type="PANTHER" id="PTHR46268">
    <property type="entry name" value="STRESS RESPONSE PROTEIN NHAX"/>
    <property type="match status" value="1"/>
</dbReference>
<dbReference type="GeneID" id="39421489"/>
<dbReference type="PRINTS" id="PR01438">
    <property type="entry name" value="UNVRSLSTRESS"/>
</dbReference>
<dbReference type="Pfam" id="PF00582">
    <property type="entry name" value="Usp"/>
    <property type="match status" value="1"/>
</dbReference>